<dbReference type="EMBL" id="BT085369">
    <property type="protein sequence ID" value="ACR35722.1"/>
    <property type="molecule type" value="mRNA"/>
</dbReference>
<reference evidence="2" key="2">
    <citation type="submission" date="2012-06" db="EMBL/GenBank/DDBJ databases">
        <authorList>
            <person name="Yu Y."/>
            <person name="Currie J."/>
            <person name="Lomeli R."/>
            <person name="Angelova A."/>
            <person name="Collura K."/>
            <person name="Wissotski M."/>
            <person name="Campos D."/>
            <person name="Kudrna D."/>
            <person name="Golser W."/>
            <person name="Ashely E."/>
            <person name="Descour A."/>
            <person name="Fernandes J."/>
            <person name="Soderlund C."/>
            <person name="Walbot V."/>
        </authorList>
    </citation>
    <scope>NUCLEOTIDE SEQUENCE</scope>
    <source>
        <strain evidence="2">B73</strain>
    </source>
</reference>
<protein>
    <submittedName>
        <fullName evidence="2">Uncharacterized protein</fullName>
    </submittedName>
</protein>
<sequence length="101" mass="10766">MQTRLSRMSSSVNSASAAVKRPRKAEALTGVAVRGLTRASHAGMTPERPMTHRYRACPSMATMSEVRMPRLAPAPTTLDTHAHRSRPLNAPENGASGSIAS</sequence>
<name>C4J3H2_MAIZE</name>
<dbReference type="AlphaFoldDB" id="C4J3H2"/>
<reference evidence="2" key="1">
    <citation type="journal article" date="2009" name="PLoS Genet.">
        <title>Sequencing, mapping, and analysis of 27,455 maize full-length cDNAs.</title>
        <authorList>
            <person name="Soderlund C."/>
            <person name="Descour A."/>
            <person name="Kudrna D."/>
            <person name="Bomhoff M."/>
            <person name="Boyd L."/>
            <person name="Currie J."/>
            <person name="Angelova A."/>
            <person name="Collura K."/>
            <person name="Wissotski M."/>
            <person name="Ashley E."/>
            <person name="Morrow D."/>
            <person name="Fernandes J."/>
            <person name="Walbot V."/>
            <person name="Yu Y."/>
        </authorList>
    </citation>
    <scope>NUCLEOTIDE SEQUENCE</scope>
    <source>
        <strain evidence="2">B73</strain>
    </source>
</reference>
<proteinExistence type="evidence at transcript level"/>
<feature type="region of interest" description="Disordered" evidence="1">
    <location>
        <begin position="65"/>
        <end position="101"/>
    </location>
</feature>
<feature type="compositionally biased region" description="Low complexity" evidence="1">
    <location>
        <begin position="9"/>
        <end position="19"/>
    </location>
</feature>
<accession>C4J3H2</accession>
<organism evidence="2">
    <name type="scientific">Zea mays</name>
    <name type="common">Maize</name>
    <dbReference type="NCBI Taxonomy" id="4577"/>
    <lineage>
        <taxon>Eukaryota</taxon>
        <taxon>Viridiplantae</taxon>
        <taxon>Streptophyta</taxon>
        <taxon>Embryophyta</taxon>
        <taxon>Tracheophyta</taxon>
        <taxon>Spermatophyta</taxon>
        <taxon>Magnoliopsida</taxon>
        <taxon>Liliopsida</taxon>
        <taxon>Poales</taxon>
        <taxon>Poaceae</taxon>
        <taxon>PACMAD clade</taxon>
        <taxon>Panicoideae</taxon>
        <taxon>Andropogonodae</taxon>
        <taxon>Andropogoneae</taxon>
        <taxon>Tripsacinae</taxon>
        <taxon>Zea</taxon>
    </lineage>
</organism>
<evidence type="ECO:0000256" key="1">
    <source>
        <dbReference type="SAM" id="MobiDB-lite"/>
    </source>
</evidence>
<feature type="region of interest" description="Disordered" evidence="1">
    <location>
        <begin position="1"/>
        <end position="24"/>
    </location>
</feature>
<evidence type="ECO:0000313" key="2">
    <source>
        <dbReference type="EMBL" id="ACR35722.1"/>
    </source>
</evidence>